<feature type="coiled-coil region" evidence="2">
    <location>
        <begin position="972"/>
        <end position="1023"/>
    </location>
</feature>
<reference evidence="6 8" key="2">
    <citation type="submission" date="2019-04" db="EMBL/GenBank/DDBJ databases">
        <title>Microbes associate with the intestines of laboratory mice.</title>
        <authorList>
            <person name="Navarre W."/>
            <person name="Wong E."/>
            <person name="Huang K."/>
            <person name="Tropini C."/>
            <person name="Ng K."/>
            <person name="Yu B."/>
        </authorList>
    </citation>
    <scope>NUCLEOTIDE SEQUENCE [LARGE SCALE GENOMIC DNA]</scope>
    <source>
        <strain evidence="6 8">NM70_E10</strain>
    </source>
</reference>
<name>A0A4S2B0E5_9BACE</name>
<evidence type="ECO:0000313" key="5">
    <source>
        <dbReference type="EMBL" id="TFU51544.1"/>
    </source>
</evidence>
<dbReference type="Pfam" id="PF10145">
    <property type="entry name" value="PhageMin_Tail"/>
    <property type="match status" value="1"/>
</dbReference>
<evidence type="ECO:0000256" key="3">
    <source>
        <dbReference type="SAM" id="MobiDB-lite"/>
    </source>
</evidence>
<proteinExistence type="predicted"/>
<evidence type="ECO:0000256" key="2">
    <source>
        <dbReference type="SAM" id="Coils"/>
    </source>
</evidence>
<dbReference type="PANTHER" id="PTHR37813">
    <property type="entry name" value="FELS-2 PROPHAGE PROTEIN"/>
    <property type="match status" value="1"/>
</dbReference>
<dbReference type="EMBL" id="SRZA01000006">
    <property type="protein sequence ID" value="TGY07409.1"/>
    <property type="molecule type" value="Genomic_DNA"/>
</dbReference>
<dbReference type="Proteomes" id="UP000298073">
    <property type="component" value="Unassembled WGS sequence"/>
</dbReference>
<reference evidence="5 7" key="1">
    <citation type="submission" date="2019-03" db="EMBL/GenBank/DDBJ databases">
        <title>Diversity of the mouse oral microbiome.</title>
        <authorList>
            <person name="Joseph S."/>
            <person name="Aduse-Opoku J."/>
            <person name="Curtis M."/>
            <person name="Wade W."/>
            <person name="Hashim A."/>
        </authorList>
    </citation>
    <scope>NUCLEOTIDE SEQUENCE [LARGE SCALE GENOMIC DNA]</scope>
    <source>
        <strain evidence="5 7">P2318</strain>
    </source>
</reference>
<evidence type="ECO:0000256" key="1">
    <source>
        <dbReference type="ARBA" id="ARBA00022612"/>
    </source>
</evidence>
<feature type="region of interest" description="Disordered" evidence="3">
    <location>
        <begin position="1091"/>
        <end position="1121"/>
    </location>
</feature>
<keyword evidence="8" id="KW-1185">Reference proteome</keyword>
<dbReference type="EMBL" id="SPPV01000006">
    <property type="protein sequence ID" value="TFU51544.1"/>
    <property type="molecule type" value="Genomic_DNA"/>
</dbReference>
<dbReference type="OrthoDB" id="1047854at2"/>
<dbReference type="Proteomes" id="UP000305751">
    <property type="component" value="Unassembled WGS sequence"/>
</dbReference>
<evidence type="ECO:0000313" key="6">
    <source>
        <dbReference type="EMBL" id="TGY07409.1"/>
    </source>
</evidence>
<dbReference type="NCBIfam" id="TIGR01760">
    <property type="entry name" value="tape_meas_TP901"/>
    <property type="match status" value="1"/>
</dbReference>
<feature type="region of interest" description="Disordered" evidence="3">
    <location>
        <begin position="755"/>
        <end position="780"/>
    </location>
</feature>
<dbReference type="GeneID" id="93047149"/>
<dbReference type="PANTHER" id="PTHR37813:SF1">
    <property type="entry name" value="FELS-2 PROPHAGE PROTEIN"/>
    <property type="match status" value="1"/>
</dbReference>
<evidence type="ECO:0000259" key="4">
    <source>
        <dbReference type="Pfam" id="PF10145"/>
    </source>
</evidence>
<feature type="compositionally biased region" description="Polar residues" evidence="3">
    <location>
        <begin position="755"/>
        <end position="766"/>
    </location>
</feature>
<organism evidence="6 8">
    <name type="scientific">Bacteroides acidifaciens</name>
    <dbReference type="NCBI Taxonomy" id="85831"/>
    <lineage>
        <taxon>Bacteria</taxon>
        <taxon>Pseudomonadati</taxon>
        <taxon>Bacteroidota</taxon>
        <taxon>Bacteroidia</taxon>
        <taxon>Bacteroidales</taxon>
        <taxon>Bacteroidaceae</taxon>
        <taxon>Bacteroides</taxon>
    </lineage>
</organism>
<comment type="caution">
    <text evidence="6">The sequence shown here is derived from an EMBL/GenBank/DDBJ whole genome shotgun (WGS) entry which is preliminary data.</text>
</comment>
<dbReference type="InterPro" id="IPR010090">
    <property type="entry name" value="Phage_tape_meas"/>
</dbReference>
<keyword evidence="1" id="KW-1188">Viral release from host cell</keyword>
<evidence type="ECO:0000313" key="7">
    <source>
        <dbReference type="Proteomes" id="UP000298073"/>
    </source>
</evidence>
<accession>A0A4S2B0E5</accession>
<gene>
    <name evidence="5" type="ORF">E4T97_04630</name>
    <name evidence="6" type="ORF">E5356_03665</name>
</gene>
<evidence type="ECO:0000313" key="8">
    <source>
        <dbReference type="Proteomes" id="UP000305751"/>
    </source>
</evidence>
<sequence length="1316" mass="145227">MADLKLKDFVDENDLQKLVELDNTIERVRADYVNAAKELAKGLKLNVEGVADLEKLSNLYNTQAKTAGSASAELTEALRKQSEITQTVSKKIEEKLNVEKLSAAELKKLTKANSDNAASLEKAAKAEANLTKAQNAGNITRKKAVLSEEERLKIIRSAITLTNQEVHSRSQAKEMNKQLQKAVDLLKDTDEDYIRTLARLNSTIGINTDYIKRNSDRYTQQKMTIGAYREEVKAAWVEIQNGNKSMQNMGIIARNAGKILKTEMAPGLNQVSAGLKGWAAGYIGAQAVVGGIVKMFTQLREGVGSIVEFEFANSKLAAILGTTADNIKELTTDAKRLGATTKYTASEATELQIELAKLGFTRKEILDATESVLRFAQATGAGLGEAASLTGAALRMFNADTRETERYVSAMAVATTKSALSFSYLATALPIVGPVAKAFNFSIEDTLALVGKLADAGFDASMSATATRNILLNLADTNGVLAKSLGGPVRTLPELVAGLQKLKEQGVDLNSTLEMTDKRSVAAFNAFLTAADKIVPLRDQITGVDKELADMADTMSNNVKGSIAGLSSAWEAFMLSFYNSKGPMKEVLDFLAKGLRGAASQLKSYSQLQDEADNSAVARAQKEMASSNVIEKHRKNMIRLYKEKLKKGMSADEAAIAAKDEYLQTLQSQLDSENKEYSNGIKKREKLEKEVEDRGSFRKWTIYGWIYDKTRIGRTKKIIEEDIKTATTVAAGKKAIASITESIIDDLNKVDLKQSEVSQNASGQRTLTDKEKRELEKAEKEKQKIRETYQESELALMDEGLEKELAKIGVAYSKKIAAVKGNSKEEIATRQNLAKEMQEKLDEFTIKYNSDREKKDVENALAVVKKGSQEELDLKLHQLELQREAEIDAAEKTGEDVFLIDEKYAKKKQELYERHASDQVQLIAENAAHEQEIRDAAYVMDTLALKKQLASKEITQQEYAELEYQLKLNYARKTAEAAIDALESELATANLSTDKREKLEEKLAKLKADLAQKEAEAEIEAIDKVTKADEKAQKERQKNLKKWLQTASQAVGTIGNLVSSIYDGQIQKIEEEREANEEKYDEDIERIENLAESGAISEEEAEARKRAAKDQTEAKNKELERQKQEIAHKQAVWNKGVQVAETGIATARGIMEAFQLGPIAGAVMAAVIGAMGAMQVATILATPIPSYAEGTKGNDRHPGGAALVGDAGKHEVIMYSGKAWITPDTPTLVDIPKGAQVFPDVDKVDISNFDMPDWDFPTFSPTYFASSSGDTIVFNDYSRLEKRVDRTNFLLMKSLKMQRQDASNREFELYKLSKLK</sequence>
<feature type="compositionally biased region" description="Basic and acidic residues" evidence="3">
    <location>
        <begin position="1102"/>
        <end position="1121"/>
    </location>
</feature>
<keyword evidence="2" id="KW-0175">Coiled coil</keyword>
<dbReference type="RefSeq" id="WP_024986987.1">
    <property type="nucleotide sequence ID" value="NZ_CABIXU010000016.1"/>
</dbReference>
<feature type="compositionally biased region" description="Basic and acidic residues" evidence="3">
    <location>
        <begin position="767"/>
        <end position="780"/>
    </location>
</feature>
<protein>
    <submittedName>
        <fullName evidence="6">Phage tail tape measure protein</fullName>
    </submittedName>
</protein>
<feature type="domain" description="Phage tail tape measure protein" evidence="4">
    <location>
        <begin position="332"/>
        <end position="476"/>
    </location>
</feature>